<organism evidence="2 3">
    <name type="scientific">Botrytis porri</name>
    <dbReference type="NCBI Taxonomy" id="87229"/>
    <lineage>
        <taxon>Eukaryota</taxon>
        <taxon>Fungi</taxon>
        <taxon>Dikarya</taxon>
        <taxon>Ascomycota</taxon>
        <taxon>Pezizomycotina</taxon>
        <taxon>Leotiomycetes</taxon>
        <taxon>Helotiales</taxon>
        <taxon>Sclerotiniaceae</taxon>
        <taxon>Botrytis</taxon>
    </lineage>
</organism>
<gene>
    <name evidence="2" type="ORF">BPOR_0144g00100</name>
</gene>
<comment type="caution">
    <text evidence="2">The sequence shown here is derived from an EMBL/GenBank/DDBJ whole genome shotgun (WGS) entry which is preliminary data.</text>
</comment>
<dbReference type="AlphaFoldDB" id="A0A4Z1KW45"/>
<sequence length="118" mass="12917">MKLGAVVRRTISDPPRENSVWIGLGSGISCGLIIASAALSTQYEIRQKYVDNSIFLASELRNCMCITDKPTVTDEGADVVFGGKLTFADGSRTLLLAEILDILDILQFYIYEGVVVER</sequence>
<evidence type="ECO:0000313" key="2">
    <source>
        <dbReference type="EMBL" id="TGO88740.1"/>
    </source>
</evidence>
<evidence type="ECO:0000256" key="1">
    <source>
        <dbReference type="SAM" id="Phobius"/>
    </source>
</evidence>
<protein>
    <submittedName>
        <fullName evidence="2">Uncharacterized protein</fullName>
    </submittedName>
</protein>
<name>A0A4Z1KW45_9HELO</name>
<accession>A0A4Z1KW45</accession>
<dbReference type="EMBL" id="PQXO01000144">
    <property type="protein sequence ID" value="TGO88740.1"/>
    <property type="molecule type" value="Genomic_DNA"/>
</dbReference>
<evidence type="ECO:0000313" key="3">
    <source>
        <dbReference type="Proteomes" id="UP000297280"/>
    </source>
</evidence>
<keyword evidence="3" id="KW-1185">Reference proteome</keyword>
<proteinExistence type="predicted"/>
<keyword evidence="1" id="KW-0812">Transmembrane</keyword>
<reference evidence="2 3" key="1">
    <citation type="submission" date="2017-12" db="EMBL/GenBank/DDBJ databases">
        <title>Comparative genomics of Botrytis spp.</title>
        <authorList>
            <person name="Valero-Jimenez C.A."/>
            <person name="Tapia P."/>
            <person name="Veloso J."/>
            <person name="Silva-Moreno E."/>
            <person name="Staats M."/>
            <person name="Valdes J.H."/>
            <person name="Van Kan J.A.L."/>
        </authorList>
    </citation>
    <scope>NUCLEOTIDE SEQUENCE [LARGE SCALE GENOMIC DNA]</scope>
    <source>
        <strain evidence="2 3">MUCL3349</strain>
    </source>
</reference>
<keyword evidence="1" id="KW-1133">Transmembrane helix</keyword>
<dbReference type="PROSITE" id="PS51257">
    <property type="entry name" value="PROKAR_LIPOPROTEIN"/>
    <property type="match status" value="1"/>
</dbReference>
<keyword evidence="1" id="KW-0472">Membrane</keyword>
<feature type="transmembrane region" description="Helical" evidence="1">
    <location>
        <begin position="20"/>
        <end position="39"/>
    </location>
</feature>
<dbReference type="Proteomes" id="UP000297280">
    <property type="component" value="Unassembled WGS sequence"/>
</dbReference>